<reference evidence="2" key="3">
    <citation type="submission" date="2017-09" db="EMBL/GenBank/DDBJ databases">
        <authorList>
            <person name="Goris T."/>
        </authorList>
    </citation>
    <scope>NUCLEOTIDE SEQUENCE</scope>
    <source>
        <strain evidence="2">JPD-1</strain>
    </source>
</reference>
<accession>A0A1Y0HL09</accession>
<organism evidence="1 3">
    <name type="scientific">Sulfurospirillum diekertiae</name>
    <dbReference type="NCBI Taxonomy" id="1854492"/>
    <lineage>
        <taxon>Bacteria</taxon>
        <taxon>Pseudomonadati</taxon>
        <taxon>Campylobacterota</taxon>
        <taxon>Epsilonproteobacteria</taxon>
        <taxon>Campylobacterales</taxon>
        <taxon>Sulfurospirillaceae</taxon>
        <taxon>Sulfurospirillum</taxon>
    </lineage>
</organism>
<dbReference type="KEGG" id="sulj:SJPD1_1519"/>
<accession>A0A290HPH0</accession>
<evidence type="ECO:0000313" key="1">
    <source>
        <dbReference type="EMBL" id="ARU48762.1"/>
    </source>
</evidence>
<dbReference type="EMBL" id="CP023275">
    <property type="protein sequence ID" value="ATB69628.1"/>
    <property type="molecule type" value="Genomic_DNA"/>
</dbReference>
<keyword evidence="3" id="KW-1185">Reference proteome</keyword>
<dbReference type="KEGG" id="suls:Sdiek1_1599"/>
<sequence>MGVTNGYKKKYISLAAILTCAVRTIFFSEEVKVNNIETISVLSFLRRDDYVCY</sequence>
<dbReference type="EMBL" id="CP021416">
    <property type="protein sequence ID" value="ARU48762.1"/>
    <property type="molecule type" value="Genomic_DNA"/>
</dbReference>
<evidence type="ECO:0000313" key="3">
    <source>
        <dbReference type="Proteomes" id="UP000196005"/>
    </source>
</evidence>
<proteinExistence type="predicted"/>
<evidence type="ECO:0000313" key="2">
    <source>
        <dbReference type="EMBL" id="ATB69628.1"/>
    </source>
</evidence>
<evidence type="ECO:0000313" key="4">
    <source>
        <dbReference type="Proteomes" id="UP000217349"/>
    </source>
</evidence>
<dbReference type="Proteomes" id="UP000217349">
    <property type="component" value="Chromosome"/>
</dbReference>
<name>A0A1Y0HL09_9BACT</name>
<dbReference type="Proteomes" id="UP000196005">
    <property type="component" value="Chromosome"/>
</dbReference>
<reference evidence="4" key="2">
    <citation type="submission" date="2017-09" db="EMBL/GenBank/DDBJ databases">
        <title>The complete genome of Sulfurospirillum sp. JPD-1.</title>
        <authorList>
            <person name="Goris T."/>
        </authorList>
    </citation>
    <scope>NUCLEOTIDE SEQUENCE [LARGE SCALE GENOMIC DNA]</scope>
    <source>
        <strain evidence="4">JPD-1</strain>
    </source>
</reference>
<reference evidence="2" key="5">
    <citation type="journal article" date="2020" name="MicrobiologyOpen">
        <title>Tetrachloroethene respiration in Sulfurospirillum species is regulated by a two-component system as unraveled by comparative genomics, transcriptomics, and regulator binding studies.</title>
        <authorList>
            <person name="Esken J."/>
            <person name="Goris T."/>
            <person name="Gadkari J."/>
            <person name="Bischler T."/>
            <person name="Forstner K.U."/>
            <person name="Sharma C.M."/>
            <person name="Diekert G."/>
            <person name="Schubert T."/>
        </authorList>
    </citation>
    <scope>NUCLEOTIDE SEQUENCE</scope>
    <source>
        <strain evidence="2">JPD-1</strain>
    </source>
</reference>
<gene>
    <name evidence="1" type="ORF">Sdiek1_1599</name>
    <name evidence="2" type="ORF">SJPD1_1519</name>
</gene>
<reference evidence="3" key="1">
    <citation type="submission" date="2017-05" db="EMBL/GenBank/DDBJ databases">
        <title>Dechlorination kinetics govern the competition between two new strains of the genus Sulfurospirillum.</title>
        <authorList>
            <person name="Buttet G.F."/>
            <person name="Murray A.M."/>
            <person name="Goris T."/>
            <person name="Burion M."/>
            <person name="Lin B."/>
            <person name="Rolle M."/>
            <person name="Maillard J."/>
        </authorList>
    </citation>
    <scope>NUCLEOTIDE SEQUENCE [LARGE SCALE GENOMIC DNA]</scope>
    <source>
        <strain evidence="3">SL2-1</strain>
    </source>
</reference>
<dbReference type="AlphaFoldDB" id="A0A1Y0HL09"/>
<protein>
    <submittedName>
        <fullName evidence="1">Uncharacterized protein</fullName>
    </submittedName>
</protein>
<reference evidence="1" key="4">
    <citation type="journal article" date="2018" name="FEMS Microbiol. Ecol.">
        <title>Coexistence of two distinct Sulfurospirillum populations respiring tetrachloroethene-genomic and kinetic considerations. .</title>
        <authorList>
            <person name="Buttet G.F."/>
            <person name="Murray A.M."/>
            <person name="Goris T."/>
            <person name="Burion M."/>
            <person name="Jin B."/>
            <person name="Rolle M."/>
            <person name="Holliger C."/>
            <person name="Maillard J."/>
        </authorList>
    </citation>
    <scope>NUCLEOTIDE SEQUENCE</scope>
    <source>
        <strain evidence="1">SL2-1</strain>
    </source>
</reference>